<evidence type="ECO:0000313" key="1">
    <source>
        <dbReference type="EMBL" id="UUZ44374.1"/>
    </source>
</evidence>
<reference evidence="1" key="1">
    <citation type="submission" date="2021-11" db="EMBL/GenBank/DDBJ databases">
        <title>Study of the species diversity of bacterial strains isolated from a unique natural object - Shulgan-Tash cave (Bashkiria).</title>
        <authorList>
            <person name="Sazanova A.L."/>
            <person name="Chirak E.R."/>
            <person name="Safronova V.I."/>
        </authorList>
    </citation>
    <scope>NUCLEOTIDE SEQUENCE</scope>
    <source>
        <strain evidence="1">P1</strain>
    </source>
</reference>
<dbReference type="EMBL" id="CP087977">
    <property type="protein sequence ID" value="UUZ44374.1"/>
    <property type="molecule type" value="Genomic_DNA"/>
</dbReference>
<accession>A0AC61U2Z4</accession>
<sequence length="78" mass="8539">MSAAAERDRVGDAALGVGRGGRGPDDLVGQIARDAPDHLLVLGRVEVEERLRLGRRCTGPGRPTPSSWRRRDRRRSVP</sequence>
<protein>
    <submittedName>
        <fullName evidence="1">Uncharacterized protein</fullName>
    </submittedName>
</protein>
<proteinExistence type="predicted"/>
<gene>
    <name evidence="1" type="ORF">LP422_18330</name>
</gene>
<evidence type="ECO:0000313" key="2">
    <source>
        <dbReference type="Proteomes" id="UP001059663"/>
    </source>
</evidence>
<organism evidence="1 2">
    <name type="scientific">Janibacter limosus</name>
    <dbReference type="NCBI Taxonomy" id="53458"/>
    <lineage>
        <taxon>Bacteria</taxon>
        <taxon>Bacillati</taxon>
        <taxon>Actinomycetota</taxon>
        <taxon>Actinomycetes</taxon>
        <taxon>Micrococcales</taxon>
        <taxon>Intrasporangiaceae</taxon>
        <taxon>Janibacter</taxon>
    </lineage>
</organism>
<dbReference type="Proteomes" id="UP001059663">
    <property type="component" value="Chromosome"/>
</dbReference>
<name>A0AC61U2Z4_9MICO</name>